<keyword evidence="9" id="KW-1185">Reference proteome</keyword>
<evidence type="ECO:0000256" key="4">
    <source>
        <dbReference type="ARBA" id="ARBA00023125"/>
    </source>
</evidence>
<dbReference type="InterPro" id="IPR006612">
    <property type="entry name" value="THAP_Znf"/>
</dbReference>
<gene>
    <name evidence="10 11" type="primary">LOC107217498</name>
</gene>
<dbReference type="SMART" id="SM00692">
    <property type="entry name" value="DM3"/>
    <property type="match status" value="1"/>
</dbReference>
<dbReference type="GeneID" id="107217498"/>
<evidence type="ECO:0000256" key="3">
    <source>
        <dbReference type="ARBA" id="ARBA00022833"/>
    </source>
</evidence>
<name>A0ABM3FRD9_NEOLC</name>
<feature type="coiled-coil region" evidence="6">
    <location>
        <begin position="665"/>
        <end position="807"/>
    </location>
</feature>
<dbReference type="PROSITE" id="PS50950">
    <property type="entry name" value="ZF_THAP"/>
    <property type="match status" value="1"/>
</dbReference>
<dbReference type="InterPro" id="IPR026521">
    <property type="entry name" value="THAP2"/>
</dbReference>
<dbReference type="InterPro" id="IPR038441">
    <property type="entry name" value="THAP_Znf_sf"/>
</dbReference>
<dbReference type="RefSeq" id="XP_046590564.1">
    <property type="nucleotide sequence ID" value="XM_046734608.1"/>
</dbReference>
<dbReference type="SMART" id="SM00980">
    <property type="entry name" value="THAP"/>
    <property type="match status" value="1"/>
</dbReference>
<dbReference type="RefSeq" id="XP_046590565.1">
    <property type="nucleotide sequence ID" value="XM_046734609.1"/>
</dbReference>
<keyword evidence="2 5" id="KW-0863">Zinc-finger</keyword>
<dbReference type="SUPFAM" id="SSF57716">
    <property type="entry name" value="Glucocorticoid receptor-like (DNA-binding domain)"/>
    <property type="match status" value="1"/>
</dbReference>
<evidence type="ECO:0000313" key="10">
    <source>
        <dbReference type="RefSeq" id="XP_046590564.1"/>
    </source>
</evidence>
<accession>A0ABM3FRD9</accession>
<evidence type="ECO:0000256" key="5">
    <source>
        <dbReference type="PROSITE-ProRule" id="PRU00309"/>
    </source>
</evidence>
<dbReference type="PANTHER" id="PTHR47696">
    <property type="entry name" value="THAP DOMAIN-CONTAINING PROTEIN 2"/>
    <property type="match status" value="1"/>
</dbReference>
<organism evidence="9 11">
    <name type="scientific">Neodiprion lecontei</name>
    <name type="common">Redheaded pine sawfly</name>
    <dbReference type="NCBI Taxonomy" id="441921"/>
    <lineage>
        <taxon>Eukaryota</taxon>
        <taxon>Metazoa</taxon>
        <taxon>Ecdysozoa</taxon>
        <taxon>Arthropoda</taxon>
        <taxon>Hexapoda</taxon>
        <taxon>Insecta</taxon>
        <taxon>Pterygota</taxon>
        <taxon>Neoptera</taxon>
        <taxon>Endopterygota</taxon>
        <taxon>Hymenoptera</taxon>
        <taxon>Tenthredinoidea</taxon>
        <taxon>Diprionidae</taxon>
        <taxon>Diprioninae</taxon>
        <taxon>Neodiprion</taxon>
    </lineage>
</organism>
<evidence type="ECO:0000313" key="9">
    <source>
        <dbReference type="Proteomes" id="UP000829291"/>
    </source>
</evidence>
<keyword evidence="4 5" id="KW-0238">DNA-binding</keyword>
<dbReference type="Gene3D" id="6.20.210.20">
    <property type="entry name" value="THAP domain"/>
    <property type="match status" value="1"/>
</dbReference>
<sequence>MPGCAAIGCNNRSEKGYNMKCFPRDPQLRKEWQERVGRANWAPSKNSFLCHAHFEADQWVQTKKGKLRLKRDAIPSIFTETSTRKSPNKRRLQNEQQDIDDWSLSNLKKMRTLDDYNYTLEFLDDDEYELTCDMKRNKTRIIAQGDGTMCKSIALGSEIEQDITAGEENNHDLAYRIVTEKEIPGLKKQNVIIVSDENNREIGKLVNNNENVIIVADENNKEIGHIVVDNTLFIQENLDVGKQSQISTENKQQIQNSYDDIEERLKQICNGEEATDDPKAPKDQRVAGISVRKDIICTNNSTVSKSKGALSDKITKYTDKEIPRNLQLIFGTESGDENKNTSSNANTQLCVLGEKRETQNTNQGEDCPLKRQAFTSKSVTLNDCNVINVPKAKPSDSTGMRAAMKRKRTREEVMKSIEKTIADLSQRTLSAVKCDQLTRSILRVARARKRAGREDRNIISSSHRKPSDVINGKFELNNGEGSLTNPNFTIRVTGVADDVGEIIAGLEATSGHRTSDKNNDVGSRLSRNLKNISSSKYLLAGQTDTRNSLKNGKNPDGLIDLRSDEEQFGDSDSMESEEGFVVERDYETNNQTNVFNTKQVNSSTELSHGQKGEFLHIELDGNERKKKVIHKDGSVKIKVEENINSDYENVQSVQQKYSNKPSDLSKELRQKLNAQQEVIKKLTNQLIIYKELETKLVNLKLELQVKNKQIQIFKEKLSKKPQLPEVNSKNEYEMKQQAIYKLSNRVNQLEEANKTLMKQIGAEAQNKKYVQNLKQKDEQIKVLNWKLEKASKFLERAEKNANTYKKKMFSMRTSIKQQKAANEKQNKFKNLFIDNASHEFSETALLTAIDIRNSCGLKCYEKLLSYKFPLPSLRTLRRHIMKENNTDRNWGDNDQELIFNGYEEQGIGNEAVESEVTGTVQDIFEESNDLDDLNSNELGEHILSQLGVERMI</sequence>
<keyword evidence="6" id="KW-0175">Coiled coil</keyword>
<reference evidence="10 11" key="1">
    <citation type="submission" date="2025-05" db="UniProtKB">
        <authorList>
            <consortium name="RefSeq"/>
        </authorList>
    </citation>
    <scope>IDENTIFICATION</scope>
    <source>
        <tissue evidence="10 11">Thorax and Abdomen</tissue>
    </source>
</reference>
<evidence type="ECO:0000256" key="6">
    <source>
        <dbReference type="SAM" id="Coils"/>
    </source>
</evidence>
<dbReference type="PANTHER" id="PTHR47696:SF1">
    <property type="entry name" value="THAP DOMAIN-CONTAINING PROTEIN 2"/>
    <property type="match status" value="1"/>
</dbReference>
<evidence type="ECO:0000256" key="1">
    <source>
        <dbReference type="ARBA" id="ARBA00022723"/>
    </source>
</evidence>
<keyword evidence="1" id="KW-0479">Metal-binding</keyword>
<evidence type="ECO:0000256" key="2">
    <source>
        <dbReference type="ARBA" id="ARBA00022771"/>
    </source>
</evidence>
<evidence type="ECO:0000313" key="11">
    <source>
        <dbReference type="RefSeq" id="XP_046590565.1"/>
    </source>
</evidence>
<feature type="region of interest" description="Disordered" evidence="7">
    <location>
        <begin position="545"/>
        <end position="574"/>
    </location>
</feature>
<protein>
    <submittedName>
        <fullName evidence="10 11">Uncharacterized protein LOC107217498</fullName>
    </submittedName>
</protein>
<dbReference type="Pfam" id="PF05485">
    <property type="entry name" value="THAP"/>
    <property type="match status" value="1"/>
</dbReference>
<evidence type="ECO:0000259" key="8">
    <source>
        <dbReference type="PROSITE" id="PS50950"/>
    </source>
</evidence>
<feature type="domain" description="THAP-type" evidence="8">
    <location>
        <begin position="1"/>
        <end position="78"/>
    </location>
</feature>
<dbReference type="Proteomes" id="UP000829291">
    <property type="component" value="Chromosome 3"/>
</dbReference>
<evidence type="ECO:0000256" key="7">
    <source>
        <dbReference type="SAM" id="MobiDB-lite"/>
    </source>
</evidence>
<proteinExistence type="predicted"/>
<keyword evidence="3" id="KW-0862">Zinc</keyword>